<dbReference type="InterPro" id="IPR006976">
    <property type="entry name" value="VanZ-like"/>
</dbReference>
<evidence type="ECO:0000259" key="2">
    <source>
        <dbReference type="Pfam" id="PF04892"/>
    </source>
</evidence>
<dbReference type="NCBIfam" id="NF037970">
    <property type="entry name" value="vanZ_1"/>
    <property type="match status" value="1"/>
</dbReference>
<dbReference type="EMBL" id="LAZR01006327">
    <property type="protein sequence ID" value="KKM92982.1"/>
    <property type="molecule type" value="Genomic_DNA"/>
</dbReference>
<dbReference type="PANTHER" id="PTHR28008">
    <property type="entry name" value="DOMAIN PROTEIN, PUTATIVE (AFU_ORTHOLOGUE AFUA_3G10980)-RELATED"/>
    <property type="match status" value="1"/>
</dbReference>
<protein>
    <recommendedName>
        <fullName evidence="2">VanZ-like domain-containing protein</fullName>
    </recommendedName>
</protein>
<comment type="caution">
    <text evidence="3">The sequence shown here is derived from an EMBL/GenBank/DDBJ whole genome shotgun (WGS) entry which is preliminary data.</text>
</comment>
<dbReference type="PANTHER" id="PTHR28008:SF1">
    <property type="entry name" value="DOMAIN PROTEIN, PUTATIVE (AFU_ORTHOLOGUE AFUA_3G10980)-RELATED"/>
    <property type="match status" value="1"/>
</dbReference>
<sequence>MNIYFWLYGPWFLYCIFIFFLSSLSSSPDILTLPLSDKIRHAFLYLVLAILTLRAFRKWSGEHPGRRYFIWAILFCILYGASDEWHQSFVANRIPDVMDWAADVIGVSIGGIIYWKYLRIKRNII</sequence>
<feature type="domain" description="VanZ-like" evidence="2">
    <location>
        <begin position="35"/>
        <end position="115"/>
    </location>
</feature>
<dbReference type="AlphaFoldDB" id="A0A0F9PI51"/>
<gene>
    <name evidence="3" type="ORF">LCGC14_1213010</name>
</gene>
<feature type="transmembrane region" description="Helical" evidence="1">
    <location>
        <begin position="39"/>
        <end position="56"/>
    </location>
</feature>
<organism evidence="3">
    <name type="scientific">marine sediment metagenome</name>
    <dbReference type="NCBI Taxonomy" id="412755"/>
    <lineage>
        <taxon>unclassified sequences</taxon>
        <taxon>metagenomes</taxon>
        <taxon>ecological metagenomes</taxon>
    </lineage>
</organism>
<feature type="transmembrane region" description="Helical" evidence="1">
    <location>
        <begin position="7"/>
        <end position="27"/>
    </location>
</feature>
<name>A0A0F9PI51_9ZZZZ</name>
<keyword evidence="1" id="KW-0812">Transmembrane</keyword>
<evidence type="ECO:0000256" key="1">
    <source>
        <dbReference type="SAM" id="Phobius"/>
    </source>
</evidence>
<proteinExistence type="predicted"/>
<keyword evidence="1" id="KW-1133">Transmembrane helix</keyword>
<dbReference type="Pfam" id="PF04892">
    <property type="entry name" value="VanZ"/>
    <property type="match status" value="1"/>
</dbReference>
<feature type="transmembrane region" description="Helical" evidence="1">
    <location>
        <begin position="68"/>
        <end position="85"/>
    </location>
</feature>
<evidence type="ECO:0000313" key="3">
    <source>
        <dbReference type="EMBL" id="KKM92982.1"/>
    </source>
</evidence>
<feature type="transmembrane region" description="Helical" evidence="1">
    <location>
        <begin position="97"/>
        <end position="115"/>
    </location>
</feature>
<reference evidence="3" key="1">
    <citation type="journal article" date="2015" name="Nature">
        <title>Complex archaea that bridge the gap between prokaryotes and eukaryotes.</title>
        <authorList>
            <person name="Spang A."/>
            <person name="Saw J.H."/>
            <person name="Jorgensen S.L."/>
            <person name="Zaremba-Niedzwiedzka K."/>
            <person name="Martijn J."/>
            <person name="Lind A.E."/>
            <person name="van Eijk R."/>
            <person name="Schleper C."/>
            <person name="Guy L."/>
            <person name="Ettema T.J."/>
        </authorList>
    </citation>
    <scope>NUCLEOTIDE SEQUENCE</scope>
</reference>
<accession>A0A0F9PI51</accession>
<keyword evidence="1" id="KW-0472">Membrane</keyword>